<feature type="domain" description="Protein kinase" evidence="7">
    <location>
        <begin position="29"/>
        <end position="294"/>
    </location>
</feature>
<gene>
    <name evidence="8" type="ORF">PENTCL1PPCAC_24011</name>
</gene>
<accession>A0AAV5U4Y4</accession>
<organism evidence="8 9">
    <name type="scientific">Pristionchus entomophagus</name>
    <dbReference type="NCBI Taxonomy" id="358040"/>
    <lineage>
        <taxon>Eukaryota</taxon>
        <taxon>Metazoa</taxon>
        <taxon>Ecdysozoa</taxon>
        <taxon>Nematoda</taxon>
        <taxon>Chromadorea</taxon>
        <taxon>Rhabditida</taxon>
        <taxon>Rhabditina</taxon>
        <taxon>Diplogasteromorpha</taxon>
        <taxon>Diplogasteroidea</taxon>
        <taxon>Neodiplogasteridae</taxon>
        <taxon>Pristionchus</taxon>
    </lineage>
</organism>
<keyword evidence="9" id="KW-1185">Reference proteome</keyword>
<comment type="caution">
    <text evidence="8">The sequence shown here is derived from an EMBL/GenBank/DDBJ whole genome shotgun (WGS) entry which is preliminary data.</text>
</comment>
<reference evidence="8" key="1">
    <citation type="submission" date="2023-10" db="EMBL/GenBank/DDBJ databases">
        <title>Genome assembly of Pristionchus species.</title>
        <authorList>
            <person name="Yoshida K."/>
            <person name="Sommer R.J."/>
        </authorList>
    </citation>
    <scope>NUCLEOTIDE SEQUENCE</scope>
    <source>
        <strain evidence="8">RS0144</strain>
    </source>
</reference>
<dbReference type="SUPFAM" id="SSF56112">
    <property type="entry name" value="Protein kinase-like (PK-like)"/>
    <property type="match status" value="1"/>
</dbReference>
<evidence type="ECO:0000313" key="8">
    <source>
        <dbReference type="EMBL" id="GMT01837.1"/>
    </source>
</evidence>
<keyword evidence="3" id="KW-0547">Nucleotide-binding</keyword>
<proteinExistence type="inferred from homology"/>
<evidence type="ECO:0000256" key="1">
    <source>
        <dbReference type="ARBA" id="ARBA00022527"/>
    </source>
</evidence>
<evidence type="ECO:0000256" key="4">
    <source>
        <dbReference type="ARBA" id="ARBA00022777"/>
    </source>
</evidence>
<evidence type="ECO:0000256" key="2">
    <source>
        <dbReference type="ARBA" id="ARBA00022679"/>
    </source>
</evidence>
<dbReference type="Proteomes" id="UP001432027">
    <property type="component" value="Unassembled WGS sequence"/>
</dbReference>
<dbReference type="InterPro" id="IPR011009">
    <property type="entry name" value="Kinase-like_dom_sf"/>
</dbReference>
<keyword evidence="2" id="KW-0808">Transferase</keyword>
<comment type="similarity">
    <text evidence="6">Belongs to the protein kinase superfamily. CK1 Ser/Thr protein kinase family.</text>
</comment>
<dbReference type="InterPro" id="IPR000719">
    <property type="entry name" value="Prot_kinase_dom"/>
</dbReference>
<dbReference type="GO" id="GO:0004674">
    <property type="term" value="F:protein serine/threonine kinase activity"/>
    <property type="evidence" value="ECO:0007669"/>
    <property type="project" value="UniProtKB-KW"/>
</dbReference>
<dbReference type="InterPro" id="IPR050235">
    <property type="entry name" value="CK1_Ser-Thr_kinase"/>
</dbReference>
<evidence type="ECO:0000256" key="6">
    <source>
        <dbReference type="ARBA" id="ARBA00061588"/>
    </source>
</evidence>
<keyword evidence="1" id="KW-0723">Serine/threonine-protein kinase</keyword>
<dbReference type="EMBL" id="BTSX01000005">
    <property type="protein sequence ID" value="GMT01837.1"/>
    <property type="molecule type" value="Genomic_DNA"/>
</dbReference>
<dbReference type="FunFam" id="3.30.200.20:FF:000358">
    <property type="entry name" value="Tau tubulin kinase 2b"/>
    <property type="match status" value="1"/>
</dbReference>
<feature type="non-terminal residue" evidence="8">
    <location>
        <position position="1"/>
    </location>
</feature>
<dbReference type="PANTHER" id="PTHR11909">
    <property type="entry name" value="CASEIN KINASE-RELATED"/>
    <property type="match status" value="1"/>
</dbReference>
<sequence length="345" mass="39118">KSGTVSRSKNSYQPGPVSLSNGTVVSTKWRVVKKLGAGGCGAVYAVEEVNLPKVKAALKAESNFVAGGSVLKVEVEVLKRLKGKDHIATLLSSGKLEKYQYMVMTLLGESLSNLLRKKGRCTISTQTRIGIHVLHGLKIVHDIGFVHRDIKPANLALGRQGKAAHIIHILDFGLSREYVINVQGKIVMRRPRTRALFRGTTRYASVATHDRIEQGRGDDLWSLLYVMAECRNHLPWANIMMKNDVVEKKRSTSDQILLKECPIQLLDFAQHLRSLNYYLRPDYMKLYTLLDEIMKEGEYKFSDPWDWDKNEKTAKSVEYDTQHTQDEETEWSIVPDIFNINPFGF</sequence>
<evidence type="ECO:0000256" key="5">
    <source>
        <dbReference type="ARBA" id="ARBA00022840"/>
    </source>
</evidence>
<dbReference type="PROSITE" id="PS50011">
    <property type="entry name" value="PROTEIN_KINASE_DOM"/>
    <property type="match status" value="1"/>
</dbReference>
<protein>
    <recommendedName>
        <fullName evidence="7">Protein kinase domain-containing protein</fullName>
    </recommendedName>
</protein>
<evidence type="ECO:0000259" key="7">
    <source>
        <dbReference type="PROSITE" id="PS50011"/>
    </source>
</evidence>
<keyword evidence="4" id="KW-0418">Kinase</keyword>
<keyword evidence="5" id="KW-0067">ATP-binding</keyword>
<dbReference type="GO" id="GO:0005524">
    <property type="term" value="F:ATP binding"/>
    <property type="evidence" value="ECO:0007669"/>
    <property type="project" value="UniProtKB-KW"/>
</dbReference>
<dbReference type="Pfam" id="PF00069">
    <property type="entry name" value="Pkinase"/>
    <property type="match status" value="1"/>
</dbReference>
<dbReference type="AlphaFoldDB" id="A0AAV5U4Y4"/>
<dbReference type="GO" id="GO:0015630">
    <property type="term" value="C:microtubule cytoskeleton"/>
    <property type="evidence" value="ECO:0007669"/>
    <property type="project" value="UniProtKB-ARBA"/>
</dbReference>
<dbReference type="Gene3D" id="1.10.510.10">
    <property type="entry name" value="Transferase(Phosphotransferase) domain 1"/>
    <property type="match status" value="1"/>
</dbReference>
<dbReference type="SMART" id="SM00220">
    <property type="entry name" value="S_TKc"/>
    <property type="match status" value="1"/>
</dbReference>
<evidence type="ECO:0000313" key="9">
    <source>
        <dbReference type="Proteomes" id="UP001432027"/>
    </source>
</evidence>
<evidence type="ECO:0000256" key="3">
    <source>
        <dbReference type="ARBA" id="ARBA00022741"/>
    </source>
</evidence>
<name>A0AAV5U4Y4_9BILA</name>